<reference evidence="1 2" key="1">
    <citation type="journal article" date="2015" name="Genome Announc.">
        <title>Expanding the biotechnology potential of lactobacilli through comparative genomics of 213 strains and associated genera.</title>
        <authorList>
            <person name="Sun Z."/>
            <person name="Harris H.M."/>
            <person name="McCann A."/>
            <person name="Guo C."/>
            <person name="Argimon S."/>
            <person name="Zhang W."/>
            <person name="Yang X."/>
            <person name="Jeffery I.B."/>
            <person name="Cooney J.C."/>
            <person name="Kagawa T.F."/>
            <person name="Liu W."/>
            <person name="Song Y."/>
            <person name="Salvetti E."/>
            <person name="Wrobel A."/>
            <person name="Rasinkangas P."/>
            <person name="Parkhill J."/>
            <person name="Rea M.C."/>
            <person name="O'Sullivan O."/>
            <person name="Ritari J."/>
            <person name="Douillard F.P."/>
            <person name="Paul Ross R."/>
            <person name="Yang R."/>
            <person name="Briner A.E."/>
            <person name="Felis G.E."/>
            <person name="de Vos W.M."/>
            <person name="Barrangou R."/>
            <person name="Klaenhammer T.R."/>
            <person name="Caufield P.W."/>
            <person name="Cui Y."/>
            <person name="Zhang H."/>
            <person name="O'Toole P.W."/>
        </authorList>
    </citation>
    <scope>NUCLEOTIDE SEQUENCE [LARGE SCALE GENOMIC DNA]</scope>
    <source>
        <strain evidence="1 2">DSM 24716</strain>
    </source>
</reference>
<dbReference type="Proteomes" id="UP000051006">
    <property type="component" value="Unassembled WGS sequence"/>
</dbReference>
<sequence>MPQALVSKSKELTDMANLESGFQHALDNQKLIHGVLKRVHIFTTRCDYDDYFQEAMILYAQTYVKYCQHEDDLSKFKAYVFQKLTWRLTDMLRQEKKYYDVHSLEEFDFQRVPEEDIRADLEFVNFAELTEMDQIILQEHFIEEQPLVILAKRYNHSSRNLRYCRNRLLQKLQHMSVR</sequence>
<name>A0A0R2LKF1_9LACO</name>
<gene>
    <name evidence="1" type="ORF">IV57_GL001434</name>
</gene>
<organism evidence="1 2">
    <name type="scientific">Companilactobacillus kimchiensis</name>
    <dbReference type="NCBI Taxonomy" id="993692"/>
    <lineage>
        <taxon>Bacteria</taxon>
        <taxon>Bacillati</taxon>
        <taxon>Bacillota</taxon>
        <taxon>Bacilli</taxon>
        <taxon>Lactobacillales</taxon>
        <taxon>Lactobacillaceae</taxon>
        <taxon>Companilactobacillus</taxon>
    </lineage>
</organism>
<dbReference type="STRING" id="993692.IV57_GL001434"/>
<dbReference type="EMBL" id="JQCF01000003">
    <property type="protein sequence ID" value="KRO00331.1"/>
    <property type="molecule type" value="Genomic_DNA"/>
</dbReference>
<accession>A0A0R2LKF1</accession>
<keyword evidence="2" id="KW-1185">Reference proteome</keyword>
<dbReference type="PATRIC" id="fig|993692.3.peg.1454"/>
<evidence type="ECO:0000313" key="2">
    <source>
        <dbReference type="Proteomes" id="UP000051006"/>
    </source>
</evidence>
<evidence type="ECO:0000313" key="1">
    <source>
        <dbReference type="EMBL" id="KRO00331.1"/>
    </source>
</evidence>
<dbReference type="AlphaFoldDB" id="A0A0R2LKF1"/>
<proteinExistence type="predicted"/>
<comment type="caution">
    <text evidence="1">The sequence shown here is derived from an EMBL/GenBank/DDBJ whole genome shotgun (WGS) entry which is preliminary data.</text>
</comment>
<protein>
    <submittedName>
        <fullName evidence="1">RNA polymerase sigma factor</fullName>
    </submittedName>
</protein>